<comment type="caution">
    <text evidence="1">The sequence shown here is derived from an EMBL/GenBank/DDBJ whole genome shotgun (WGS) entry which is preliminary data.</text>
</comment>
<dbReference type="Proteomes" id="UP000176864">
    <property type="component" value="Unassembled WGS sequence"/>
</dbReference>
<protein>
    <submittedName>
        <fullName evidence="1">Uncharacterized protein</fullName>
    </submittedName>
</protein>
<evidence type="ECO:0000313" key="2">
    <source>
        <dbReference type="Proteomes" id="UP000176864"/>
    </source>
</evidence>
<proteinExistence type="predicted"/>
<gene>
    <name evidence="1" type="ORF">A2751_03305</name>
</gene>
<accession>A0A1F5NKC9</accession>
<reference evidence="1 2" key="1">
    <citation type="journal article" date="2016" name="Nat. Commun.">
        <title>Thousands of microbial genomes shed light on interconnected biogeochemical processes in an aquifer system.</title>
        <authorList>
            <person name="Anantharaman K."/>
            <person name="Brown C.T."/>
            <person name="Hug L.A."/>
            <person name="Sharon I."/>
            <person name="Castelle C.J."/>
            <person name="Probst A.J."/>
            <person name="Thomas B.C."/>
            <person name="Singh A."/>
            <person name="Wilkins M.J."/>
            <person name="Karaoz U."/>
            <person name="Brodie E.L."/>
            <person name="Williams K.H."/>
            <person name="Hubbard S.S."/>
            <person name="Banfield J.F."/>
        </authorList>
    </citation>
    <scope>NUCLEOTIDE SEQUENCE [LARGE SCALE GENOMIC DNA]</scope>
</reference>
<dbReference type="AlphaFoldDB" id="A0A1F5NKC9"/>
<dbReference type="EMBL" id="MFEK01000014">
    <property type="protein sequence ID" value="OGE78161.1"/>
    <property type="molecule type" value="Genomic_DNA"/>
</dbReference>
<name>A0A1F5NKC9_9BACT</name>
<sequence>MAAGYFREYGNKPEELFERCFGKKPDGKVQLIAGPMTLSFRCFDEEDYIYAYINYLHEDETPKHTGDERTKAKRSQGVAFAIVRVPELAGMVIMEKASNNSETIDEYKTSQVELKKNRATKIKYDDLDLTEHLNWDIDQNNFYSFSFTTNKNHEVTHVTMYDFEDGDYVFYEEPVKPAFVHKLELPGKQFRDNEYVMITVDSEGISFGDHSRKAHVIKNQKKIGEKLTIKDEKLSKSIRRHEEQHQFNKLFIPHEQAYGDPLESAAIFHHLNYLVEMMEKSNILDERLAASKKILETLTRQYRRVYIDPAARDEMIAYYKEGKNPEKIGPILMQSPLYDYKDAKIVLKGGAKTTYRQYIEDQVYKSVGAGHKKPV</sequence>
<organism evidence="1 2">
    <name type="scientific">Candidatus Doudnabacteria bacterium RIFCSPHIGHO2_01_FULL_46_14</name>
    <dbReference type="NCBI Taxonomy" id="1817824"/>
    <lineage>
        <taxon>Bacteria</taxon>
        <taxon>Candidatus Doudnaibacteriota</taxon>
    </lineage>
</organism>
<dbReference type="STRING" id="1817824.A2751_03305"/>
<evidence type="ECO:0000313" key="1">
    <source>
        <dbReference type="EMBL" id="OGE78161.1"/>
    </source>
</evidence>